<name>A0ABN8YLY5_RANTA</name>
<evidence type="ECO:0000313" key="3">
    <source>
        <dbReference type="Proteomes" id="UP001176941"/>
    </source>
</evidence>
<keyword evidence="3" id="KW-1185">Reference proteome</keyword>
<evidence type="ECO:0000256" key="1">
    <source>
        <dbReference type="SAM" id="MobiDB-lite"/>
    </source>
</evidence>
<evidence type="ECO:0000313" key="2">
    <source>
        <dbReference type="EMBL" id="CAI9162071.1"/>
    </source>
</evidence>
<organism evidence="2 3">
    <name type="scientific">Rangifer tarandus platyrhynchus</name>
    <name type="common">Svalbard reindeer</name>
    <dbReference type="NCBI Taxonomy" id="3082113"/>
    <lineage>
        <taxon>Eukaryota</taxon>
        <taxon>Metazoa</taxon>
        <taxon>Chordata</taxon>
        <taxon>Craniata</taxon>
        <taxon>Vertebrata</taxon>
        <taxon>Euteleostomi</taxon>
        <taxon>Mammalia</taxon>
        <taxon>Eutheria</taxon>
        <taxon>Laurasiatheria</taxon>
        <taxon>Artiodactyla</taxon>
        <taxon>Ruminantia</taxon>
        <taxon>Pecora</taxon>
        <taxon>Cervidae</taxon>
        <taxon>Odocoileinae</taxon>
        <taxon>Rangifer</taxon>
    </lineage>
</organism>
<dbReference type="EMBL" id="OX459956">
    <property type="protein sequence ID" value="CAI9162071.1"/>
    <property type="molecule type" value="Genomic_DNA"/>
</dbReference>
<reference evidence="2" key="1">
    <citation type="submission" date="2023-04" db="EMBL/GenBank/DDBJ databases">
        <authorList>
            <consortium name="ELIXIR-Norway"/>
        </authorList>
    </citation>
    <scope>NUCLEOTIDE SEQUENCE [LARGE SCALE GENOMIC DNA]</scope>
</reference>
<sequence>MQPAAVASPGVAAAAGEHGFGDHAGVRAARAGSLSLSLRTLACSVARVAQGRLGRAVPADSRFGSLCKLFPHKAAPPPLCPQSHLLFPFPGVARDVRHPGQAAPPRPLPQLKEPLGEPSLRRPRRARKKGGSFLWLRMQESEPMLPVHL</sequence>
<accession>A0ABN8YLY5</accession>
<feature type="region of interest" description="Disordered" evidence="1">
    <location>
        <begin position="96"/>
        <end position="132"/>
    </location>
</feature>
<feature type="compositionally biased region" description="Basic residues" evidence="1">
    <location>
        <begin position="121"/>
        <end position="130"/>
    </location>
</feature>
<proteinExistence type="predicted"/>
<dbReference type="Proteomes" id="UP001176941">
    <property type="component" value="Chromosome 20"/>
</dbReference>
<gene>
    <name evidence="2" type="ORF">MRATA1EN1_LOCUS11033</name>
</gene>
<protein>
    <submittedName>
        <fullName evidence="2">Uncharacterized protein</fullName>
    </submittedName>
</protein>